<keyword evidence="1" id="KW-1133">Transmembrane helix</keyword>
<dbReference type="EMBL" id="JAFREM010000017">
    <property type="protein sequence ID" value="MBO1306712.1"/>
    <property type="molecule type" value="Genomic_DNA"/>
</dbReference>
<keyword evidence="1" id="KW-0812">Transmembrane</keyword>
<feature type="transmembrane region" description="Helical" evidence="1">
    <location>
        <begin position="28"/>
        <end position="45"/>
    </location>
</feature>
<keyword evidence="1" id="KW-0472">Membrane</keyword>
<feature type="transmembrane region" description="Helical" evidence="1">
    <location>
        <begin position="80"/>
        <end position="99"/>
    </location>
</feature>
<feature type="transmembrane region" description="Helical" evidence="1">
    <location>
        <begin position="132"/>
        <end position="150"/>
    </location>
</feature>
<evidence type="ECO:0000256" key="1">
    <source>
        <dbReference type="SAM" id="Phobius"/>
    </source>
</evidence>
<comment type="caution">
    <text evidence="2">The sequence shown here is derived from an EMBL/GenBank/DDBJ whole genome shotgun (WGS) entry which is preliminary data.</text>
</comment>
<protein>
    <submittedName>
        <fullName evidence="2">Uncharacterized protein</fullName>
    </submittedName>
</protein>
<evidence type="ECO:0000313" key="3">
    <source>
        <dbReference type="Proteomes" id="UP000664601"/>
    </source>
</evidence>
<reference evidence="2 3" key="1">
    <citation type="submission" date="2021-03" db="EMBL/GenBank/DDBJ databases">
        <title>Enterococcal diversity collection.</title>
        <authorList>
            <person name="Gilmore M.S."/>
            <person name="Schwartzman J."/>
            <person name="Van Tyne D."/>
            <person name="Martin M."/>
            <person name="Earl A.M."/>
            <person name="Manson A.L."/>
            <person name="Straub T."/>
            <person name="Salamzade R."/>
            <person name="Saavedra J."/>
            <person name="Lebreton F."/>
            <person name="Prichula J."/>
            <person name="Schaufler K."/>
            <person name="Gaca A."/>
            <person name="Sgardioli B."/>
            <person name="Wagenaar J."/>
            <person name="Strong T."/>
        </authorList>
    </citation>
    <scope>NUCLEOTIDE SEQUENCE [LARGE SCALE GENOMIC DNA]</scope>
    <source>
        <strain evidence="2 3">669A</strain>
    </source>
</reference>
<keyword evidence="3" id="KW-1185">Reference proteome</keyword>
<organism evidence="2 3">
    <name type="scientific">Candidatus Enterococcus moelleringii</name>
    <dbReference type="NCBI Taxonomy" id="2815325"/>
    <lineage>
        <taxon>Bacteria</taxon>
        <taxon>Bacillati</taxon>
        <taxon>Bacillota</taxon>
        <taxon>Bacilli</taxon>
        <taxon>Lactobacillales</taxon>
        <taxon>Enterococcaceae</taxon>
        <taxon>Enterococcus</taxon>
    </lineage>
</organism>
<name>A0ABS3LAQ3_9ENTE</name>
<accession>A0ABS3LAQ3</accession>
<dbReference type="RefSeq" id="WP_207673639.1">
    <property type="nucleotide sequence ID" value="NZ_JAFREM010000017.1"/>
</dbReference>
<sequence length="204" mass="23534">MNSFQQEYPNTAKALKQKFPEKAPLSSIWHWVVLVLFSFLTVTTIQNQLWTIGGLILLTALVKGPGLLIWGIIYSFLVSLFPPLGIVLSAIFFLLNIRLLTRSWRVNLITTLFYFYPLGISILQHFTNWTATWQSALLLLPGLIVLHFGLTKVYAYHPNARQVAWTILATPFELMSLLLPKRFKNRFKGPDYRKKPTIHKTSRF</sequence>
<evidence type="ECO:0000313" key="2">
    <source>
        <dbReference type="EMBL" id="MBO1306712.1"/>
    </source>
</evidence>
<feature type="transmembrane region" description="Helical" evidence="1">
    <location>
        <begin position="52"/>
        <end position="74"/>
    </location>
</feature>
<gene>
    <name evidence="2" type="ORF">JZO70_11100</name>
</gene>
<dbReference type="Proteomes" id="UP000664601">
    <property type="component" value="Unassembled WGS sequence"/>
</dbReference>
<feature type="transmembrane region" description="Helical" evidence="1">
    <location>
        <begin position="106"/>
        <end position="126"/>
    </location>
</feature>
<proteinExistence type="predicted"/>